<reference evidence="7 8" key="3">
    <citation type="journal article" date="2017" name="Mol. Plant Pathol.">
        <title>A gapless genome sequence of the fungus Botrytis cinerea.</title>
        <authorList>
            <person name="Van Kan J.A."/>
            <person name="Stassen J.H."/>
            <person name="Mosbach A."/>
            <person name="Van Der Lee T.A."/>
            <person name="Faino L."/>
            <person name="Farmer A.D."/>
            <person name="Papasotiriou D.G."/>
            <person name="Zhou S."/>
            <person name="Seidl M.F."/>
            <person name="Cottam E."/>
            <person name="Edel D."/>
            <person name="Hahn M."/>
            <person name="Schwartz D.C."/>
            <person name="Dietrich R.A."/>
            <person name="Widdison S."/>
            <person name="Scalliet G."/>
        </authorList>
    </citation>
    <scope>NUCLEOTIDE SEQUENCE [LARGE SCALE GENOMIC DNA]</scope>
    <source>
        <strain evidence="7 8">B05.10</strain>
    </source>
</reference>
<reference evidence="7 8" key="1">
    <citation type="journal article" date="2011" name="PLoS Genet.">
        <title>Genomic analysis of the necrotrophic fungal pathogens Sclerotinia sclerotiorum and Botrytis cinerea.</title>
        <authorList>
            <person name="Amselem J."/>
            <person name="Cuomo C.A."/>
            <person name="van Kan J.A."/>
            <person name="Viaud M."/>
            <person name="Benito E.P."/>
            <person name="Couloux A."/>
            <person name="Coutinho P.M."/>
            <person name="de Vries R.P."/>
            <person name="Dyer P.S."/>
            <person name="Fillinger S."/>
            <person name="Fournier E."/>
            <person name="Gout L."/>
            <person name="Hahn M."/>
            <person name="Kohn L."/>
            <person name="Lapalu N."/>
            <person name="Plummer K.M."/>
            <person name="Pradier J.M."/>
            <person name="Quevillon E."/>
            <person name="Sharon A."/>
            <person name="Simon A."/>
            <person name="ten Have A."/>
            <person name="Tudzynski B."/>
            <person name="Tudzynski P."/>
            <person name="Wincker P."/>
            <person name="Andrew M."/>
            <person name="Anthouard V."/>
            <person name="Beever R.E."/>
            <person name="Beffa R."/>
            <person name="Benoit I."/>
            <person name="Bouzid O."/>
            <person name="Brault B."/>
            <person name="Chen Z."/>
            <person name="Choquer M."/>
            <person name="Collemare J."/>
            <person name="Cotton P."/>
            <person name="Danchin E.G."/>
            <person name="Da Silva C."/>
            <person name="Gautier A."/>
            <person name="Giraud C."/>
            <person name="Giraud T."/>
            <person name="Gonzalez C."/>
            <person name="Grossetete S."/>
            <person name="Guldener U."/>
            <person name="Henrissat B."/>
            <person name="Howlett B.J."/>
            <person name="Kodira C."/>
            <person name="Kretschmer M."/>
            <person name="Lappartient A."/>
            <person name="Leroch M."/>
            <person name="Levis C."/>
            <person name="Mauceli E."/>
            <person name="Neuveglise C."/>
            <person name="Oeser B."/>
            <person name="Pearson M."/>
            <person name="Poulain J."/>
            <person name="Poussereau N."/>
            <person name="Quesneville H."/>
            <person name="Rascle C."/>
            <person name="Schumacher J."/>
            <person name="Segurens B."/>
            <person name="Sexton A."/>
            <person name="Silva E."/>
            <person name="Sirven C."/>
            <person name="Soanes D.M."/>
            <person name="Talbot N.J."/>
            <person name="Templeton M."/>
            <person name="Yandava C."/>
            <person name="Yarden O."/>
            <person name="Zeng Q."/>
            <person name="Rollins J.A."/>
            <person name="Lebrun M.H."/>
            <person name="Dickman M."/>
        </authorList>
    </citation>
    <scope>NUCLEOTIDE SEQUENCE [LARGE SCALE GENOMIC DNA]</scope>
    <source>
        <strain evidence="7 8">B05.10</strain>
    </source>
</reference>
<keyword evidence="8" id="KW-1185">Reference proteome</keyword>
<dbReference type="AlphaFoldDB" id="A0A384K3C8"/>
<dbReference type="OMA" id="AYMNGEG"/>
<reference evidence="7 8" key="2">
    <citation type="journal article" date="2012" name="Eukaryot. Cell">
        <title>Genome update of Botrytis cinerea strains B05.10 and T4.</title>
        <authorList>
            <person name="Staats M."/>
            <person name="van Kan J.A."/>
        </authorList>
    </citation>
    <scope>NUCLEOTIDE SEQUENCE [LARGE SCALE GENOMIC DNA]</scope>
    <source>
        <strain evidence="7 8">B05.10</strain>
    </source>
</reference>
<evidence type="ECO:0000256" key="2">
    <source>
        <dbReference type="ARBA" id="ARBA00022759"/>
    </source>
</evidence>
<dbReference type="PANTHER" id="PTHR42104">
    <property type="entry name" value="EXTRACELLULAR GUANYL-SPECIFIC RIBONUCLEASE RNTA (AFU_ORTHOLOGUE AFUA_4G03230)"/>
    <property type="match status" value="1"/>
</dbReference>
<keyword evidence="6" id="KW-0732">Signal</keyword>
<evidence type="ECO:0000256" key="1">
    <source>
        <dbReference type="ARBA" id="ARBA00022722"/>
    </source>
</evidence>
<feature type="chain" id="PRO_5016607515" evidence="6">
    <location>
        <begin position="20"/>
        <end position="133"/>
    </location>
</feature>
<evidence type="ECO:0000256" key="6">
    <source>
        <dbReference type="SAM" id="SignalP"/>
    </source>
</evidence>
<dbReference type="InterPro" id="IPR000026">
    <property type="entry name" value="N1-like"/>
</dbReference>
<keyword evidence="1" id="KW-0540">Nuclease</keyword>
<organism evidence="7 8">
    <name type="scientific">Botryotinia fuckeliana (strain B05.10)</name>
    <name type="common">Noble rot fungus</name>
    <name type="synonym">Botrytis cinerea</name>
    <dbReference type="NCBI Taxonomy" id="332648"/>
    <lineage>
        <taxon>Eukaryota</taxon>
        <taxon>Fungi</taxon>
        <taxon>Dikarya</taxon>
        <taxon>Ascomycota</taxon>
        <taxon>Pezizomycotina</taxon>
        <taxon>Leotiomycetes</taxon>
        <taxon>Helotiales</taxon>
        <taxon>Sclerotiniaceae</taxon>
        <taxon>Botrytis</taxon>
    </lineage>
</organism>
<protein>
    <submittedName>
        <fullName evidence="7">Uncharacterized protein</fullName>
    </submittedName>
</protein>
<dbReference type="RefSeq" id="XP_001551330.1">
    <property type="nucleotide sequence ID" value="XM_001551280.2"/>
</dbReference>
<dbReference type="Gene3D" id="3.10.450.30">
    <property type="entry name" value="Microbial ribonucleases"/>
    <property type="match status" value="1"/>
</dbReference>
<keyword evidence="4" id="KW-1015">Disulfide bond</keyword>
<evidence type="ECO:0000313" key="7">
    <source>
        <dbReference type="EMBL" id="ATZ57144.1"/>
    </source>
</evidence>
<sequence>MLFDFKSAIILALVASISAAPTLTEENSSLEVRGGKTIKDVDCGGVKFTRADIQATKNEEHLKKGAYPKRYYNLDKPKIFGTPKELYEYPLTVPVYQKGKEPGKYRMVLDEDYNYQGTMYHVDGVSNAFKACT</sequence>
<proteinExistence type="predicted"/>
<dbReference type="VEuPathDB" id="FungiDB:Bcin14g03140"/>
<dbReference type="GO" id="GO:0046589">
    <property type="term" value="F:ribonuclease T1 activity"/>
    <property type="evidence" value="ECO:0007669"/>
    <property type="project" value="UniProtKB-EC"/>
</dbReference>
<dbReference type="GO" id="GO:0016787">
    <property type="term" value="F:hydrolase activity"/>
    <property type="evidence" value="ECO:0007669"/>
    <property type="project" value="UniProtKB-KW"/>
</dbReference>
<evidence type="ECO:0000313" key="8">
    <source>
        <dbReference type="Proteomes" id="UP000001798"/>
    </source>
</evidence>
<dbReference type="GO" id="GO:0003723">
    <property type="term" value="F:RNA binding"/>
    <property type="evidence" value="ECO:0007669"/>
    <property type="project" value="InterPro"/>
</dbReference>
<dbReference type="SUPFAM" id="SSF53933">
    <property type="entry name" value="Microbial ribonucleases"/>
    <property type="match status" value="1"/>
</dbReference>
<dbReference type="Proteomes" id="UP000001798">
    <property type="component" value="Chromosome 14"/>
</dbReference>
<evidence type="ECO:0000256" key="5">
    <source>
        <dbReference type="ARBA" id="ARBA00023239"/>
    </source>
</evidence>
<name>A0A384K3C8_BOTFB</name>
<keyword evidence="2" id="KW-0255">Endonuclease</keyword>
<dbReference type="InterPro" id="IPR016191">
    <property type="entry name" value="Ribonuclease/ribotoxin"/>
</dbReference>
<dbReference type="GeneID" id="5431837"/>
<keyword evidence="5" id="KW-0456">Lyase</keyword>
<dbReference type="Pfam" id="PF00545">
    <property type="entry name" value="Ribonuclease"/>
    <property type="match status" value="1"/>
</dbReference>
<evidence type="ECO:0000256" key="4">
    <source>
        <dbReference type="ARBA" id="ARBA00023157"/>
    </source>
</evidence>
<feature type="signal peptide" evidence="6">
    <location>
        <begin position="1"/>
        <end position="19"/>
    </location>
</feature>
<gene>
    <name evidence="7" type="ORF">BCIN_14g03140</name>
</gene>
<dbReference type="EMBL" id="CP009818">
    <property type="protein sequence ID" value="ATZ57144.1"/>
    <property type="molecule type" value="Genomic_DNA"/>
</dbReference>
<dbReference type="KEGG" id="bfu:BCIN_14g03140"/>
<accession>A0A384K3C8</accession>
<dbReference type="OrthoDB" id="3457934at2759"/>
<dbReference type="PANTHER" id="PTHR42104:SF2">
    <property type="entry name" value="GUANYL-SPECIFIC RIBONUCLEASE, PUTATIVE (AFU_ORTHOLOGUE AFUA_4G01200)-RELATED"/>
    <property type="match status" value="1"/>
</dbReference>
<keyword evidence="3" id="KW-0378">Hydrolase</keyword>
<evidence type="ECO:0000256" key="3">
    <source>
        <dbReference type="ARBA" id="ARBA00022801"/>
    </source>
</evidence>